<dbReference type="AlphaFoldDB" id="A0A2P4YH22"/>
<organism evidence="2 3">
    <name type="scientific">Phytophthora palmivora</name>
    <dbReference type="NCBI Taxonomy" id="4796"/>
    <lineage>
        <taxon>Eukaryota</taxon>
        <taxon>Sar</taxon>
        <taxon>Stramenopiles</taxon>
        <taxon>Oomycota</taxon>
        <taxon>Peronosporomycetes</taxon>
        <taxon>Peronosporales</taxon>
        <taxon>Peronosporaceae</taxon>
        <taxon>Phytophthora</taxon>
    </lineage>
</organism>
<name>A0A2P4YH22_9STRA</name>
<protein>
    <submittedName>
        <fullName evidence="2">Gag protein</fullName>
    </submittedName>
</protein>
<gene>
    <name evidence="2" type="ORF">PHPALM_5568</name>
</gene>
<evidence type="ECO:0000313" key="2">
    <source>
        <dbReference type="EMBL" id="POM77101.1"/>
    </source>
</evidence>
<dbReference type="EMBL" id="NCKW01002958">
    <property type="protein sequence ID" value="POM77101.1"/>
    <property type="molecule type" value="Genomic_DNA"/>
</dbReference>
<sequence length="379" mass="42071">MDRVQFPHLTDSQFESVRKMVLAAATPAEQVERFEAFDTYERGLIAHVQGLQTPVAQALLRTDLKRAHSVAPHATDAALISTERLRIAFALSNLGGRAKTWAYTREATTLGCFTSWAQLCQQFRAAFPPTMSIASARTSFPVNKGSMSCMGTSTRCEYSLHLWWGTPYLNTSREHLLLLPTAPTYLVGVSNKILLPSKRSTATDRLVLLRRCGKATMRRQAQCKELHQLELAPGRYPWNWVRSYRAPSVATDVGSSGSCNVPALREGTGKFPSKPRGSRGPWQKPRPKSSLDTPSYSQELTAGAVSTASHGGRQEPAEEVSRRERAAVDCSWYTRVVLIDAGASTNFARNGDKYADALRESKGRDQDWLMVRWLTYLGS</sequence>
<evidence type="ECO:0000313" key="3">
    <source>
        <dbReference type="Proteomes" id="UP000237271"/>
    </source>
</evidence>
<proteinExistence type="predicted"/>
<evidence type="ECO:0000256" key="1">
    <source>
        <dbReference type="SAM" id="MobiDB-lite"/>
    </source>
</evidence>
<feature type="compositionally biased region" description="Polar residues" evidence="1">
    <location>
        <begin position="290"/>
        <end position="309"/>
    </location>
</feature>
<feature type="compositionally biased region" description="Basic and acidic residues" evidence="1">
    <location>
        <begin position="312"/>
        <end position="322"/>
    </location>
</feature>
<comment type="caution">
    <text evidence="2">The sequence shown here is derived from an EMBL/GenBank/DDBJ whole genome shotgun (WGS) entry which is preliminary data.</text>
</comment>
<reference evidence="2 3" key="1">
    <citation type="journal article" date="2017" name="Genome Biol. Evol.">
        <title>Phytophthora megakarya and P. palmivora, closely related causal agents of cacao black pod rot, underwent increases in genome sizes and gene numbers by different mechanisms.</title>
        <authorList>
            <person name="Ali S.S."/>
            <person name="Shao J."/>
            <person name="Lary D.J."/>
            <person name="Kronmiller B."/>
            <person name="Shen D."/>
            <person name="Strem M.D."/>
            <person name="Amoako-Attah I."/>
            <person name="Akrofi A.Y."/>
            <person name="Begoude B.A."/>
            <person name="Ten Hoopen G.M."/>
            <person name="Coulibaly K."/>
            <person name="Kebe B.I."/>
            <person name="Melnick R.L."/>
            <person name="Guiltinan M.J."/>
            <person name="Tyler B.M."/>
            <person name="Meinhardt L.W."/>
            <person name="Bailey B.A."/>
        </authorList>
    </citation>
    <scope>NUCLEOTIDE SEQUENCE [LARGE SCALE GENOMIC DNA]</scope>
    <source>
        <strain evidence="3">sbr112.9</strain>
    </source>
</reference>
<dbReference type="Proteomes" id="UP000237271">
    <property type="component" value="Unassembled WGS sequence"/>
</dbReference>
<keyword evidence="3" id="KW-1185">Reference proteome</keyword>
<feature type="region of interest" description="Disordered" evidence="1">
    <location>
        <begin position="250"/>
        <end position="322"/>
    </location>
</feature>
<accession>A0A2P4YH22</accession>